<evidence type="ECO:0000313" key="2">
    <source>
        <dbReference type="Proteomes" id="UP000187609"/>
    </source>
</evidence>
<protein>
    <submittedName>
        <fullName evidence="1">Uncharacterized protein</fullName>
    </submittedName>
</protein>
<dbReference type="AlphaFoldDB" id="A0A314KVQ3"/>
<dbReference type="Proteomes" id="UP000187609">
    <property type="component" value="Unassembled WGS sequence"/>
</dbReference>
<comment type="caution">
    <text evidence="1">The sequence shown here is derived from an EMBL/GenBank/DDBJ whole genome shotgun (WGS) entry which is preliminary data.</text>
</comment>
<organism evidence="1 2">
    <name type="scientific">Nicotiana attenuata</name>
    <name type="common">Coyote tobacco</name>
    <dbReference type="NCBI Taxonomy" id="49451"/>
    <lineage>
        <taxon>Eukaryota</taxon>
        <taxon>Viridiplantae</taxon>
        <taxon>Streptophyta</taxon>
        <taxon>Embryophyta</taxon>
        <taxon>Tracheophyta</taxon>
        <taxon>Spermatophyta</taxon>
        <taxon>Magnoliopsida</taxon>
        <taxon>eudicotyledons</taxon>
        <taxon>Gunneridae</taxon>
        <taxon>Pentapetalae</taxon>
        <taxon>asterids</taxon>
        <taxon>lamiids</taxon>
        <taxon>Solanales</taxon>
        <taxon>Solanaceae</taxon>
        <taxon>Nicotianoideae</taxon>
        <taxon>Nicotianeae</taxon>
        <taxon>Nicotiana</taxon>
    </lineage>
</organism>
<dbReference type="EMBL" id="MJEQ01000885">
    <property type="protein sequence ID" value="OIT33433.1"/>
    <property type="molecule type" value="Genomic_DNA"/>
</dbReference>
<reference evidence="1" key="1">
    <citation type="submission" date="2016-11" db="EMBL/GenBank/DDBJ databases">
        <title>The genome of Nicotiana attenuata.</title>
        <authorList>
            <person name="Xu S."/>
            <person name="Brockmoeller T."/>
            <person name="Gaquerel E."/>
            <person name="Navarro A."/>
            <person name="Kuhl H."/>
            <person name="Gase K."/>
            <person name="Ling Z."/>
            <person name="Zhou W."/>
            <person name="Kreitzer C."/>
            <person name="Stanke M."/>
            <person name="Tang H."/>
            <person name="Lyons E."/>
            <person name="Pandey P."/>
            <person name="Pandey S.P."/>
            <person name="Timmermann B."/>
            <person name="Baldwin I.T."/>
        </authorList>
    </citation>
    <scope>NUCLEOTIDE SEQUENCE [LARGE SCALE GENOMIC DNA]</scope>
    <source>
        <strain evidence="1">UT</strain>
    </source>
</reference>
<proteinExistence type="predicted"/>
<gene>
    <name evidence="1" type="ORF">A4A49_58897</name>
</gene>
<keyword evidence="2" id="KW-1185">Reference proteome</keyword>
<accession>A0A314KVQ3</accession>
<name>A0A314KVQ3_NICAT</name>
<sequence length="73" mass="8307">MASMGLNYAYLHVQQNRLKEKSKRMEEEKSRSCNNENGTVKKLVEDGKRSKGKKIYPGGFASLDNENIGENKE</sequence>
<evidence type="ECO:0000313" key="1">
    <source>
        <dbReference type="EMBL" id="OIT33433.1"/>
    </source>
</evidence>
<dbReference type="Gramene" id="OIT33433">
    <property type="protein sequence ID" value="OIT33433"/>
    <property type="gene ID" value="A4A49_58897"/>
</dbReference>